<dbReference type="Gene3D" id="3.20.20.150">
    <property type="entry name" value="Divalent-metal-dependent TIM barrel enzymes"/>
    <property type="match status" value="1"/>
</dbReference>
<evidence type="ECO:0000256" key="3">
    <source>
        <dbReference type="PIRSR" id="PIRSR006241-50"/>
    </source>
</evidence>
<proteinExistence type="inferred from homology"/>
<organism evidence="5 6">
    <name type="scientific">Sphingomonas suaedae</name>
    <dbReference type="NCBI Taxonomy" id="2599297"/>
    <lineage>
        <taxon>Bacteria</taxon>
        <taxon>Pseudomonadati</taxon>
        <taxon>Pseudomonadota</taxon>
        <taxon>Alphaproteobacteria</taxon>
        <taxon>Sphingomonadales</taxon>
        <taxon>Sphingomonadaceae</taxon>
        <taxon>Sphingomonas</taxon>
    </lineage>
</organism>
<dbReference type="Pfam" id="PF01261">
    <property type="entry name" value="AP_endonuc_2"/>
    <property type="match status" value="1"/>
</dbReference>
<dbReference type="KEGG" id="ssua:FPZ54_09260"/>
<evidence type="ECO:0000313" key="5">
    <source>
        <dbReference type="EMBL" id="QDX26187.1"/>
    </source>
</evidence>
<dbReference type="SUPFAM" id="SSF51658">
    <property type="entry name" value="Xylose isomerase-like"/>
    <property type="match status" value="1"/>
</dbReference>
<dbReference type="InterPro" id="IPR036237">
    <property type="entry name" value="Xyl_isomerase-like_sf"/>
</dbReference>
<dbReference type="EMBL" id="CP042239">
    <property type="protein sequence ID" value="QDX26187.1"/>
    <property type="molecule type" value="Genomic_DNA"/>
</dbReference>
<sequence length="257" mass="28033">MSAAYPLSSCIEWQFADAGDLDARLRAARAAGFELAEFHLWRDKPVDALATALAETGMRLTSLCVDPRRSIVDPGERDEMVDAVRETIAATAVLGKPNLIVASGFRVEGMSEEEHFANAVAALRAAADLAEEAGVMLLLEPLNTRLFATMYLVSTTLGLDLVEAVDSPNLRLLYDVWHSAVMGEDMAQVLAGRMHLVAHVQVADMPDRNEPGTGNVDWDQVRQTLRDLGYAGAIGLEYFPTMPMDQSLAQSRRMLAD</sequence>
<evidence type="ECO:0000256" key="1">
    <source>
        <dbReference type="ARBA" id="ARBA00023235"/>
    </source>
</evidence>
<feature type="active site" description="Proton donor/acceptor" evidence="3">
    <location>
        <position position="140"/>
    </location>
</feature>
<gene>
    <name evidence="5" type="ORF">FPZ54_09260</name>
</gene>
<keyword evidence="6" id="KW-1185">Reference proteome</keyword>
<dbReference type="InterPro" id="IPR026040">
    <property type="entry name" value="HyI-like"/>
</dbReference>
<dbReference type="PANTHER" id="PTHR43489">
    <property type="entry name" value="ISOMERASE"/>
    <property type="match status" value="1"/>
</dbReference>
<reference evidence="5 6" key="1">
    <citation type="submission" date="2019-07" db="EMBL/GenBank/DDBJ databases">
        <title>Sphingomonas alkalisoli sp. nov., isolated from rhizosphere soil of Suaedae salsa.</title>
        <authorList>
            <person name="Zhang H."/>
            <person name="Xu L."/>
            <person name="Zhang J.-X."/>
            <person name="Sun J.-Q."/>
        </authorList>
    </citation>
    <scope>NUCLEOTIDE SEQUENCE [LARGE SCALE GENOMIC DNA]</scope>
    <source>
        <strain evidence="5 6">XS-10</strain>
    </source>
</reference>
<feature type="domain" description="Xylose isomerase-like TIM barrel" evidence="4">
    <location>
        <begin position="25"/>
        <end position="255"/>
    </location>
</feature>
<feature type="active site" description="Proton donor/acceptor" evidence="3">
    <location>
        <position position="237"/>
    </location>
</feature>
<keyword evidence="1 2" id="KW-0413">Isomerase</keyword>
<name>A0A518RFE5_9SPHN</name>
<dbReference type="RefSeq" id="WP_145846600.1">
    <property type="nucleotide sequence ID" value="NZ_CP042239.1"/>
</dbReference>
<protein>
    <submittedName>
        <fullName evidence="5">TIM barrel protein</fullName>
    </submittedName>
</protein>
<dbReference type="AlphaFoldDB" id="A0A518RFE5"/>
<evidence type="ECO:0000313" key="6">
    <source>
        <dbReference type="Proteomes" id="UP000318055"/>
    </source>
</evidence>
<dbReference type="PIRSF" id="PIRSF006241">
    <property type="entry name" value="HyI"/>
    <property type="match status" value="1"/>
</dbReference>
<dbReference type="Proteomes" id="UP000318055">
    <property type="component" value="Chromosome"/>
</dbReference>
<comment type="similarity">
    <text evidence="2">Belongs to the hyi family.</text>
</comment>
<dbReference type="OrthoDB" id="9786584at2"/>
<dbReference type="GO" id="GO:0016853">
    <property type="term" value="F:isomerase activity"/>
    <property type="evidence" value="ECO:0007669"/>
    <property type="project" value="UniProtKB-KW"/>
</dbReference>
<dbReference type="InterPro" id="IPR050417">
    <property type="entry name" value="Sugar_Epim/Isomerase"/>
</dbReference>
<evidence type="ECO:0000259" key="4">
    <source>
        <dbReference type="Pfam" id="PF01261"/>
    </source>
</evidence>
<evidence type="ECO:0000256" key="2">
    <source>
        <dbReference type="PIRNR" id="PIRNR006241"/>
    </source>
</evidence>
<accession>A0A518RFE5</accession>
<dbReference type="InterPro" id="IPR013022">
    <property type="entry name" value="Xyl_isomerase-like_TIM-brl"/>
</dbReference>